<evidence type="ECO:0000313" key="3">
    <source>
        <dbReference type="EMBL" id="TFK82163.1"/>
    </source>
</evidence>
<evidence type="ECO:0000256" key="1">
    <source>
        <dbReference type="SAM" id="Phobius"/>
    </source>
</evidence>
<dbReference type="AlphaFoldDB" id="A0A5C3P8N0"/>
<evidence type="ECO:0000313" key="4">
    <source>
        <dbReference type="Proteomes" id="UP000308197"/>
    </source>
</evidence>
<feature type="signal peptide" evidence="2">
    <location>
        <begin position="1"/>
        <end position="18"/>
    </location>
</feature>
<proteinExistence type="predicted"/>
<feature type="chain" id="PRO_5022853926" evidence="2">
    <location>
        <begin position="19"/>
        <end position="324"/>
    </location>
</feature>
<keyword evidence="2" id="KW-0732">Signal</keyword>
<feature type="transmembrane region" description="Helical" evidence="1">
    <location>
        <begin position="284"/>
        <end position="307"/>
    </location>
</feature>
<evidence type="ECO:0000256" key="2">
    <source>
        <dbReference type="SAM" id="SignalP"/>
    </source>
</evidence>
<protein>
    <submittedName>
        <fullName evidence="3">Uncharacterized protein</fullName>
    </submittedName>
</protein>
<dbReference type="EMBL" id="ML211515">
    <property type="protein sequence ID" value="TFK82163.1"/>
    <property type="molecule type" value="Genomic_DNA"/>
</dbReference>
<sequence length="324" mass="36215">MLRLPSCWCLGLVSHVSCRFPVSVAVFHVLTSRWPLGIPRLGHSFAACGRPAAIRAQVRVRPTLVLHAVAALQQLLKDFDSEASRYWIPVHGQDRICVPVRRRIYARPLGLVRLRVRLLPLPLLVSHIIPFPLSPSKHPLPRCLSWSGPYVRTVLHPVPFHPILLLHPPRSAPPPSPYPLVPPCIRNPARSNSPSSVARRLTFVCAPWWCLYICWPALPCARSVRECHYAYVYASVCVRGRGTTRLMGLRESGTRGSGTRDGACATHEILSTTDLLCFLRTLHAWFLLAIYLLPLPPAFHIVVLLVLRSSGIIPPALRPHPPKH</sequence>
<keyword evidence="4" id="KW-1185">Reference proteome</keyword>
<keyword evidence="1" id="KW-0812">Transmembrane</keyword>
<gene>
    <name evidence="3" type="ORF">K466DRAFT_311787</name>
</gene>
<keyword evidence="1" id="KW-1133">Transmembrane helix</keyword>
<reference evidence="3 4" key="1">
    <citation type="journal article" date="2019" name="Nat. Ecol. Evol.">
        <title>Megaphylogeny resolves global patterns of mushroom evolution.</title>
        <authorList>
            <person name="Varga T."/>
            <person name="Krizsan K."/>
            <person name="Foldi C."/>
            <person name="Dima B."/>
            <person name="Sanchez-Garcia M."/>
            <person name="Sanchez-Ramirez S."/>
            <person name="Szollosi G.J."/>
            <person name="Szarkandi J.G."/>
            <person name="Papp V."/>
            <person name="Albert L."/>
            <person name="Andreopoulos W."/>
            <person name="Angelini C."/>
            <person name="Antonin V."/>
            <person name="Barry K.W."/>
            <person name="Bougher N.L."/>
            <person name="Buchanan P."/>
            <person name="Buyck B."/>
            <person name="Bense V."/>
            <person name="Catcheside P."/>
            <person name="Chovatia M."/>
            <person name="Cooper J."/>
            <person name="Damon W."/>
            <person name="Desjardin D."/>
            <person name="Finy P."/>
            <person name="Geml J."/>
            <person name="Haridas S."/>
            <person name="Hughes K."/>
            <person name="Justo A."/>
            <person name="Karasinski D."/>
            <person name="Kautmanova I."/>
            <person name="Kiss B."/>
            <person name="Kocsube S."/>
            <person name="Kotiranta H."/>
            <person name="LaButti K.M."/>
            <person name="Lechner B.E."/>
            <person name="Liimatainen K."/>
            <person name="Lipzen A."/>
            <person name="Lukacs Z."/>
            <person name="Mihaltcheva S."/>
            <person name="Morgado L.N."/>
            <person name="Niskanen T."/>
            <person name="Noordeloos M.E."/>
            <person name="Ohm R.A."/>
            <person name="Ortiz-Santana B."/>
            <person name="Ovrebo C."/>
            <person name="Racz N."/>
            <person name="Riley R."/>
            <person name="Savchenko A."/>
            <person name="Shiryaev A."/>
            <person name="Soop K."/>
            <person name="Spirin V."/>
            <person name="Szebenyi C."/>
            <person name="Tomsovsky M."/>
            <person name="Tulloss R.E."/>
            <person name="Uehling J."/>
            <person name="Grigoriev I.V."/>
            <person name="Vagvolgyi C."/>
            <person name="Papp T."/>
            <person name="Martin F.M."/>
            <person name="Miettinen O."/>
            <person name="Hibbett D.S."/>
            <person name="Nagy L.G."/>
        </authorList>
    </citation>
    <scope>NUCLEOTIDE SEQUENCE [LARGE SCALE GENOMIC DNA]</scope>
    <source>
        <strain evidence="3 4">HHB13444</strain>
    </source>
</reference>
<organism evidence="3 4">
    <name type="scientific">Polyporus arcularius HHB13444</name>
    <dbReference type="NCBI Taxonomy" id="1314778"/>
    <lineage>
        <taxon>Eukaryota</taxon>
        <taxon>Fungi</taxon>
        <taxon>Dikarya</taxon>
        <taxon>Basidiomycota</taxon>
        <taxon>Agaricomycotina</taxon>
        <taxon>Agaricomycetes</taxon>
        <taxon>Polyporales</taxon>
        <taxon>Polyporaceae</taxon>
        <taxon>Polyporus</taxon>
    </lineage>
</organism>
<dbReference type="InParanoid" id="A0A5C3P8N0"/>
<keyword evidence="1" id="KW-0472">Membrane</keyword>
<accession>A0A5C3P8N0</accession>
<name>A0A5C3P8N0_9APHY</name>
<dbReference type="Proteomes" id="UP000308197">
    <property type="component" value="Unassembled WGS sequence"/>
</dbReference>